<dbReference type="Proteomes" id="UP000824159">
    <property type="component" value="Unassembled WGS sequence"/>
</dbReference>
<organism evidence="1 2">
    <name type="scientific">Candidatus Allocopromorpha excrementavium</name>
    <dbReference type="NCBI Taxonomy" id="2840741"/>
    <lineage>
        <taxon>Bacteria</taxon>
        <taxon>Bacillati</taxon>
        <taxon>Bacillota</taxon>
        <taxon>Clostridia</taxon>
        <taxon>Eubacteriales</taxon>
        <taxon>Eubacteriaceae</taxon>
        <taxon>Eubacteriaceae incertae sedis</taxon>
        <taxon>Candidatus Allocopromorpha</taxon>
    </lineage>
</organism>
<gene>
    <name evidence="1" type="ORF">IAD12_04395</name>
</gene>
<reference evidence="1" key="1">
    <citation type="submission" date="2020-10" db="EMBL/GenBank/DDBJ databases">
        <authorList>
            <person name="Gilroy R."/>
        </authorList>
    </citation>
    <scope>NUCLEOTIDE SEQUENCE</scope>
    <source>
        <strain evidence="1">CHK176-22527</strain>
    </source>
</reference>
<reference evidence="1" key="2">
    <citation type="journal article" date="2021" name="PeerJ">
        <title>Extensive microbial diversity within the chicken gut microbiome revealed by metagenomics and culture.</title>
        <authorList>
            <person name="Gilroy R."/>
            <person name="Ravi A."/>
            <person name="Getino M."/>
            <person name="Pursley I."/>
            <person name="Horton D.L."/>
            <person name="Alikhan N.F."/>
            <person name="Baker D."/>
            <person name="Gharbi K."/>
            <person name="Hall N."/>
            <person name="Watson M."/>
            <person name="Adriaenssens E.M."/>
            <person name="Foster-Nyarko E."/>
            <person name="Jarju S."/>
            <person name="Secka A."/>
            <person name="Antonio M."/>
            <person name="Oren A."/>
            <person name="Chaudhuri R.R."/>
            <person name="La Ragione R."/>
            <person name="Hildebrand F."/>
            <person name="Pallen M.J."/>
        </authorList>
    </citation>
    <scope>NUCLEOTIDE SEQUENCE</scope>
    <source>
        <strain evidence="1">CHK176-22527</strain>
    </source>
</reference>
<sequence>MSKENLRRSCIDCAVTACENNGAKYPPFCTQNQIDEDFLKETMKLYTEDEQNAEVTKKSALVEYENYCTMTRIEEIAEFAHKMNYKKLGIATCVGLISEARAAASVFRKHGFEVFGASCKVGSQRKSSVGIDIRCEEMGTNMCNPIMQAKLLNEEKTDLNIVIGLCVGHDSLFYKYSDALCTTLVTKDRVLGHNPAAALYQINSYYSKLLDVEEDKQEK</sequence>
<name>A0A9D1HC27_9FIRM</name>
<dbReference type="Pfam" id="PF08901">
    <property type="entry name" value="DUF1847"/>
    <property type="match status" value="1"/>
</dbReference>
<dbReference type="EMBL" id="DVLX01000050">
    <property type="protein sequence ID" value="HIT99475.1"/>
    <property type="molecule type" value="Genomic_DNA"/>
</dbReference>
<dbReference type="InterPro" id="IPR014997">
    <property type="entry name" value="DUF1847"/>
</dbReference>
<dbReference type="AlphaFoldDB" id="A0A9D1HC27"/>
<evidence type="ECO:0000313" key="1">
    <source>
        <dbReference type="EMBL" id="HIT99475.1"/>
    </source>
</evidence>
<comment type="caution">
    <text evidence="1">The sequence shown here is derived from an EMBL/GenBank/DDBJ whole genome shotgun (WGS) entry which is preliminary data.</text>
</comment>
<protein>
    <submittedName>
        <fullName evidence="1">DUF1847 domain-containing protein</fullName>
    </submittedName>
</protein>
<proteinExistence type="predicted"/>
<accession>A0A9D1HC27</accession>
<evidence type="ECO:0000313" key="2">
    <source>
        <dbReference type="Proteomes" id="UP000824159"/>
    </source>
</evidence>